<dbReference type="InterPro" id="IPR050330">
    <property type="entry name" value="Bact_OuterMem_StrucFunc"/>
</dbReference>
<sequence length="311" mass="35671">MKQLVILMLLMGWITVSCVSSKKHEALQRRYQSTDRRLAELKKTNEFQAETITELRQRIQILEDLRKELTTTKEKFAALQGSHDQLRQAYDNALEEKDKLITTYSEDMAAFSRELANKEKSLEQQRSRLDSLSRDIDRREATLLQLKEQSRQQQIRMDTLQSTITQALNNFSGSELSVREEGGKIYVSLSQELLFGKGSNVIDNKGRRALIQLAGVLRDQTNVNINVEGHTDSDGTPFRNWQLSVERATAVVQILTANGLNPERIIASGRAFYDPVAPNDTEENKKLNRRTEIILEPNLEILYELFNSERS</sequence>
<reference evidence="7" key="1">
    <citation type="submission" date="2021-06" db="EMBL/GenBank/DDBJ databases">
        <title>44 bacteria genomes isolated from Dapeng, Shenzhen.</title>
        <authorList>
            <person name="Zheng W."/>
            <person name="Yu S."/>
            <person name="Huang Y."/>
        </authorList>
    </citation>
    <scope>NUCLEOTIDE SEQUENCE</scope>
    <source>
        <strain evidence="7">DP5N28-2</strain>
    </source>
</reference>
<evidence type="ECO:0000256" key="1">
    <source>
        <dbReference type="ARBA" id="ARBA00004442"/>
    </source>
</evidence>
<dbReference type="SUPFAM" id="SSF103088">
    <property type="entry name" value="OmpA-like"/>
    <property type="match status" value="1"/>
</dbReference>
<dbReference type="Proteomes" id="UP000753961">
    <property type="component" value="Unassembled WGS sequence"/>
</dbReference>
<evidence type="ECO:0000313" key="8">
    <source>
        <dbReference type="Proteomes" id="UP000753961"/>
    </source>
</evidence>
<dbReference type="PROSITE" id="PS51257">
    <property type="entry name" value="PROKAR_LIPOPROTEIN"/>
    <property type="match status" value="1"/>
</dbReference>
<dbReference type="PRINTS" id="PR01021">
    <property type="entry name" value="OMPADOMAIN"/>
</dbReference>
<keyword evidence="2 4" id="KW-0472">Membrane</keyword>
<comment type="caution">
    <text evidence="7">The sequence shown here is derived from an EMBL/GenBank/DDBJ whole genome shotgun (WGS) entry which is preliminary data.</text>
</comment>
<dbReference type="InterPro" id="IPR006664">
    <property type="entry name" value="OMP_bac"/>
</dbReference>
<evidence type="ECO:0000256" key="4">
    <source>
        <dbReference type="PROSITE-ProRule" id="PRU00473"/>
    </source>
</evidence>
<dbReference type="PROSITE" id="PS51123">
    <property type="entry name" value="OMPA_2"/>
    <property type="match status" value="1"/>
</dbReference>
<dbReference type="RefSeq" id="WP_222579177.1">
    <property type="nucleotide sequence ID" value="NZ_JAHVHU010000005.1"/>
</dbReference>
<dbReference type="Gene3D" id="3.30.1330.60">
    <property type="entry name" value="OmpA-like domain"/>
    <property type="match status" value="1"/>
</dbReference>
<evidence type="ECO:0000256" key="3">
    <source>
        <dbReference type="ARBA" id="ARBA00023237"/>
    </source>
</evidence>
<comment type="subcellular location">
    <subcellularLocation>
        <location evidence="1">Cell outer membrane</location>
    </subcellularLocation>
</comment>
<organism evidence="7 8">
    <name type="scientific">Membranihabitans marinus</name>
    <dbReference type="NCBI Taxonomy" id="1227546"/>
    <lineage>
        <taxon>Bacteria</taxon>
        <taxon>Pseudomonadati</taxon>
        <taxon>Bacteroidota</taxon>
        <taxon>Saprospiria</taxon>
        <taxon>Saprospirales</taxon>
        <taxon>Saprospiraceae</taxon>
        <taxon>Membranihabitans</taxon>
    </lineage>
</organism>
<keyword evidence="5" id="KW-0175">Coiled coil</keyword>
<evidence type="ECO:0000256" key="2">
    <source>
        <dbReference type="ARBA" id="ARBA00023136"/>
    </source>
</evidence>
<evidence type="ECO:0000256" key="5">
    <source>
        <dbReference type="SAM" id="Coils"/>
    </source>
</evidence>
<gene>
    <name evidence="7" type="ORF">KUV50_05935</name>
</gene>
<name>A0A953L8G5_9BACT</name>
<evidence type="ECO:0000313" key="7">
    <source>
        <dbReference type="EMBL" id="MBY5957660.1"/>
    </source>
</evidence>
<protein>
    <submittedName>
        <fullName evidence="7">OmpA family protein</fullName>
    </submittedName>
</protein>
<dbReference type="PANTHER" id="PTHR30329:SF21">
    <property type="entry name" value="LIPOPROTEIN YIAD-RELATED"/>
    <property type="match status" value="1"/>
</dbReference>
<accession>A0A953L8G5</accession>
<dbReference type="Gene3D" id="1.10.287.1490">
    <property type="match status" value="1"/>
</dbReference>
<dbReference type="CDD" id="cd07185">
    <property type="entry name" value="OmpA_C-like"/>
    <property type="match status" value="1"/>
</dbReference>
<evidence type="ECO:0000259" key="6">
    <source>
        <dbReference type="PROSITE" id="PS51123"/>
    </source>
</evidence>
<dbReference type="Pfam" id="PF00691">
    <property type="entry name" value="OmpA"/>
    <property type="match status" value="1"/>
</dbReference>
<keyword evidence="3" id="KW-0998">Cell outer membrane</keyword>
<dbReference type="AlphaFoldDB" id="A0A953L8G5"/>
<dbReference type="InterPro" id="IPR036737">
    <property type="entry name" value="OmpA-like_sf"/>
</dbReference>
<dbReference type="EMBL" id="JAHVHU010000005">
    <property type="protein sequence ID" value="MBY5957660.1"/>
    <property type="molecule type" value="Genomic_DNA"/>
</dbReference>
<feature type="domain" description="OmpA-like" evidence="6">
    <location>
        <begin position="182"/>
        <end position="299"/>
    </location>
</feature>
<proteinExistence type="predicted"/>
<feature type="coiled-coil region" evidence="5">
    <location>
        <begin position="24"/>
        <end position="163"/>
    </location>
</feature>
<dbReference type="InterPro" id="IPR006665">
    <property type="entry name" value="OmpA-like"/>
</dbReference>
<dbReference type="PANTHER" id="PTHR30329">
    <property type="entry name" value="STATOR ELEMENT OF FLAGELLAR MOTOR COMPLEX"/>
    <property type="match status" value="1"/>
</dbReference>
<dbReference type="GO" id="GO:0009279">
    <property type="term" value="C:cell outer membrane"/>
    <property type="evidence" value="ECO:0007669"/>
    <property type="project" value="UniProtKB-SubCell"/>
</dbReference>
<keyword evidence="8" id="KW-1185">Reference proteome</keyword>